<feature type="region of interest" description="Disordered" evidence="7">
    <location>
        <begin position="84"/>
        <end position="113"/>
    </location>
</feature>
<evidence type="ECO:0000256" key="1">
    <source>
        <dbReference type="ARBA" id="ARBA00004099"/>
    </source>
</evidence>
<organism evidence="8 9">
    <name type="scientific">Lipomyces tetrasporus</name>
    <dbReference type="NCBI Taxonomy" id="54092"/>
    <lineage>
        <taxon>Eukaryota</taxon>
        <taxon>Fungi</taxon>
        <taxon>Dikarya</taxon>
        <taxon>Ascomycota</taxon>
        <taxon>Saccharomycotina</taxon>
        <taxon>Lipomycetes</taxon>
        <taxon>Lipomycetales</taxon>
        <taxon>Lipomycetaceae</taxon>
        <taxon>Lipomyces</taxon>
    </lineage>
</organism>
<dbReference type="RefSeq" id="XP_056046380.1">
    <property type="nucleotide sequence ID" value="XM_056191247.1"/>
</dbReference>
<dbReference type="PANTHER" id="PTHR12838">
    <property type="entry name" value="U3 SMALL NUCLEOLAR RNA-ASSOCIATED PROTEIN 11"/>
    <property type="match status" value="1"/>
</dbReference>
<keyword evidence="4" id="KW-0698">rRNA processing</keyword>
<evidence type="ECO:0000256" key="6">
    <source>
        <dbReference type="SAM" id="Coils"/>
    </source>
</evidence>
<dbReference type="EMBL" id="JARPMG010000002">
    <property type="protein sequence ID" value="KAJ8102930.1"/>
    <property type="molecule type" value="Genomic_DNA"/>
</dbReference>
<dbReference type="GO" id="GO:0032040">
    <property type="term" value="C:small-subunit processome"/>
    <property type="evidence" value="ECO:0007669"/>
    <property type="project" value="InterPro"/>
</dbReference>
<dbReference type="GeneID" id="80886413"/>
<comment type="similarity">
    <text evidence="3">Belongs to the UTP11 family.</text>
</comment>
<sequence>MVSSKTNAKGIKQQDREASVVLSHDEVKLLKTQDEGYLVTMITQEKAKTLRLQDKLAFVKNEFVSSEQEKTSDEFSDLEYDEFESDYEGNSKKKKRKGLQKGTTKSNGSGKHLVFADTIKEARSHDDSLGNAAPELNSQLSKSHKLLIKELSDRKERLQQLEKVLQEVQLQRQLMTNGPRKKIVKSDGSVAWKWKPQRKR</sequence>
<dbReference type="PANTHER" id="PTHR12838:SF0">
    <property type="entry name" value="U3 SMALL NUCLEOLAR RNA-ASSOCIATED PROTEIN 11-RELATED"/>
    <property type="match status" value="1"/>
</dbReference>
<name>A0AAD7QX10_9ASCO</name>
<keyword evidence="6" id="KW-0175">Coiled coil</keyword>
<dbReference type="InterPro" id="IPR007144">
    <property type="entry name" value="SSU_processome_Utp11"/>
</dbReference>
<accession>A0AAD7QX10</accession>
<comment type="function">
    <text evidence="1">Involved in nucleolar processing of pre-18S ribosomal RNA.</text>
</comment>
<protein>
    <submittedName>
        <fullName evidence="8">Small-subunit processome</fullName>
    </submittedName>
</protein>
<evidence type="ECO:0000313" key="9">
    <source>
        <dbReference type="Proteomes" id="UP001217417"/>
    </source>
</evidence>
<evidence type="ECO:0000313" key="8">
    <source>
        <dbReference type="EMBL" id="KAJ8102930.1"/>
    </source>
</evidence>
<evidence type="ECO:0000256" key="5">
    <source>
        <dbReference type="ARBA" id="ARBA00023242"/>
    </source>
</evidence>
<feature type="coiled-coil region" evidence="6">
    <location>
        <begin position="141"/>
        <end position="178"/>
    </location>
</feature>
<gene>
    <name evidence="8" type="ORF">POJ06DRAFT_59236</name>
</gene>
<evidence type="ECO:0000256" key="3">
    <source>
        <dbReference type="ARBA" id="ARBA00008105"/>
    </source>
</evidence>
<dbReference type="AlphaFoldDB" id="A0AAD7QX10"/>
<dbReference type="GO" id="GO:0006364">
    <property type="term" value="P:rRNA processing"/>
    <property type="evidence" value="ECO:0007669"/>
    <property type="project" value="UniProtKB-KW"/>
</dbReference>
<keyword evidence="9" id="KW-1185">Reference proteome</keyword>
<dbReference type="Proteomes" id="UP001217417">
    <property type="component" value="Unassembled WGS sequence"/>
</dbReference>
<evidence type="ECO:0000256" key="7">
    <source>
        <dbReference type="SAM" id="MobiDB-lite"/>
    </source>
</evidence>
<dbReference type="Pfam" id="PF03998">
    <property type="entry name" value="Utp11"/>
    <property type="match status" value="1"/>
</dbReference>
<evidence type="ECO:0000256" key="4">
    <source>
        <dbReference type="ARBA" id="ARBA00022552"/>
    </source>
</evidence>
<keyword evidence="5" id="KW-0539">Nucleus</keyword>
<proteinExistence type="inferred from homology"/>
<evidence type="ECO:0000256" key="2">
    <source>
        <dbReference type="ARBA" id="ARBA00004604"/>
    </source>
</evidence>
<comment type="subcellular location">
    <subcellularLocation>
        <location evidence="2">Nucleus</location>
        <location evidence="2">Nucleolus</location>
    </subcellularLocation>
</comment>
<reference evidence="8" key="1">
    <citation type="submission" date="2023-03" db="EMBL/GenBank/DDBJ databases">
        <title>Near-Complete genome sequence of Lipomyces tetrasporous NRRL Y-64009, an oleaginous yeast capable of growing on lignocellulosic hydrolysates.</title>
        <authorList>
            <consortium name="Lawrence Berkeley National Laboratory"/>
            <person name="Jagtap S.S."/>
            <person name="Liu J.-J."/>
            <person name="Walukiewicz H.E."/>
            <person name="Pangilinan J."/>
            <person name="Lipzen A."/>
            <person name="Ahrendt S."/>
            <person name="Koriabine M."/>
            <person name="Cobaugh K."/>
            <person name="Salamov A."/>
            <person name="Yoshinaga Y."/>
            <person name="Ng V."/>
            <person name="Daum C."/>
            <person name="Grigoriev I.V."/>
            <person name="Slininger P.J."/>
            <person name="Dien B.S."/>
            <person name="Jin Y.-S."/>
            <person name="Rao C.V."/>
        </authorList>
    </citation>
    <scope>NUCLEOTIDE SEQUENCE</scope>
    <source>
        <strain evidence="8">NRRL Y-64009</strain>
    </source>
</reference>
<comment type="caution">
    <text evidence="8">The sequence shown here is derived from an EMBL/GenBank/DDBJ whole genome shotgun (WGS) entry which is preliminary data.</text>
</comment>